<keyword evidence="2" id="KW-1185">Reference proteome</keyword>
<dbReference type="EMBL" id="CM047581">
    <property type="protein sequence ID" value="KAI9916572.1"/>
    <property type="molecule type" value="Genomic_DNA"/>
</dbReference>
<dbReference type="Proteomes" id="UP001163321">
    <property type="component" value="Chromosome 2"/>
</dbReference>
<evidence type="ECO:0000313" key="2">
    <source>
        <dbReference type="Proteomes" id="UP001163321"/>
    </source>
</evidence>
<sequence length="270" mass="31072">MKQRGQEQKRVLGLSPLCHLLCQWCDPHKQLRFVHPLVDIFFYSFNYHLDHEPSMNNGSHRLQAHDGDKQMKAEERRGEFTGDETTELQKMLESTQLGRQNTEELEAMTIAARAAIAVRESIIVKELIEVKYGNLLFKEKISIDAMNARHVGQMWVSEYSEFLKSRLDTIETLFLADSERIDQEKVSKLIKEGKIQQMFDDRVAPASVRHLDTNKEYEKFLSEQNTIAQALLYENPSNEGAAEILPSSEVIGQVLANIDQEVDIPFIQDH</sequence>
<accession>A0ACC0WDT3</accession>
<gene>
    <name evidence="1" type="ORF">PsorP6_016840</name>
</gene>
<evidence type="ECO:0000313" key="1">
    <source>
        <dbReference type="EMBL" id="KAI9916572.1"/>
    </source>
</evidence>
<name>A0ACC0WDT3_9STRA</name>
<reference evidence="1 2" key="1">
    <citation type="journal article" date="2022" name="bioRxiv">
        <title>The genome of the oomycete Peronosclerospora sorghi, a cosmopolitan pathogen of maize and sorghum, is inflated with dispersed pseudogenes.</title>
        <authorList>
            <person name="Fletcher K."/>
            <person name="Martin F."/>
            <person name="Isakeit T."/>
            <person name="Cavanaugh K."/>
            <person name="Magill C."/>
            <person name="Michelmore R."/>
        </authorList>
    </citation>
    <scope>NUCLEOTIDE SEQUENCE [LARGE SCALE GENOMIC DNA]</scope>
    <source>
        <strain evidence="1">P6</strain>
    </source>
</reference>
<protein>
    <submittedName>
        <fullName evidence="1">Uncharacterized protein</fullName>
    </submittedName>
</protein>
<comment type="caution">
    <text evidence="1">The sequence shown here is derived from an EMBL/GenBank/DDBJ whole genome shotgun (WGS) entry which is preliminary data.</text>
</comment>
<proteinExistence type="predicted"/>
<organism evidence="1 2">
    <name type="scientific">Peronosclerospora sorghi</name>
    <dbReference type="NCBI Taxonomy" id="230839"/>
    <lineage>
        <taxon>Eukaryota</taxon>
        <taxon>Sar</taxon>
        <taxon>Stramenopiles</taxon>
        <taxon>Oomycota</taxon>
        <taxon>Peronosporomycetes</taxon>
        <taxon>Peronosporales</taxon>
        <taxon>Peronosporaceae</taxon>
        <taxon>Peronosclerospora</taxon>
    </lineage>
</organism>